<dbReference type="GO" id="GO:0046872">
    <property type="term" value="F:metal ion binding"/>
    <property type="evidence" value="ECO:0007669"/>
    <property type="project" value="UniProtKB-KW"/>
</dbReference>
<dbReference type="EMBL" id="JADNRY010000011">
    <property type="protein sequence ID" value="KAF9075038.1"/>
    <property type="molecule type" value="Genomic_DNA"/>
</dbReference>
<keyword evidence="6" id="KW-0496">Mitochondrion</keyword>
<dbReference type="PANTHER" id="PTHR13184:SF5">
    <property type="entry name" value="METHYLTRANSFERASE-LIKE PROTEIN 17, MITOCHONDRIAL"/>
    <property type="match status" value="1"/>
</dbReference>
<dbReference type="OrthoDB" id="421327at2759"/>
<gene>
    <name evidence="9" type="ORF">BDP27DRAFT_1316374</name>
</gene>
<dbReference type="GO" id="GO:0008168">
    <property type="term" value="F:methyltransferase activity"/>
    <property type="evidence" value="ECO:0007669"/>
    <property type="project" value="InterPro"/>
</dbReference>
<sequence>MSLFVRVKWKIVIRNTHSYRALSSSTAALGKVNPSLNLDPSLQALLKDVDISLTRHKTSFPSHRELDIIPPEMDLNSEITVQDPEDSFQEDSLERKSPAAVFGSKGIGAVVLPLEMQNSINLLISESDKSMLHNDAKRLFQENADTDDAEWGSTFEAKYRSRQQSSRHSERDGTAFASVALPAHYSAILAVLTHVKHRLGPDWNISKVIDWGAGTGSGLWASVHTFQQNAETSQDVEGLKVSDTSLESYVGIDKRDGLVTIGKRLLREIKRNDLSVSWQRVFHEEDRMSRDIGQHTLALSAFNLSSLPTNIARKTLVKEMWESGAHTIVLIDHNTSAGFENIAEARQVLLKMGRKETEDPTTEDWPIKGSHVVAPCPHDGECPLHHPGSTRLVCGFSQRLQRPSFVRLTKHSPTGHEDTGYSYVVIQRGERPTRPESKLGRIGAIGKRELDKVSAPQVVIKELSLHNESNVEEMLEAPTVDQAPIPASEDSSLQLPFDEKLQAELRQEAYSWPRLVFSPLKKSGHIILDACTPEGKIMRMTVPKSQGKQPYYDARKSSWGDIFPHEPKNAPQERYQPRRAKREGGTTAMRGSDIGKRRVSSKQTPVSYETLSDSIKDTRKKSKRDRVEGKDRGQSKDSDTWAEDADD</sequence>
<evidence type="ECO:0000256" key="1">
    <source>
        <dbReference type="ARBA" id="ARBA00004173"/>
    </source>
</evidence>
<proteinExistence type="predicted"/>
<organism evidence="9 10">
    <name type="scientific">Rhodocollybia butyracea</name>
    <dbReference type="NCBI Taxonomy" id="206335"/>
    <lineage>
        <taxon>Eukaryota</taxon>
        <taxon>Fungi</taxon>
        <taxon>Dikarya</taxon>
        <taxon>Basidiomycota</taxon>
        <taxon>Agaricomycotina</taxon>
        <taxon>Agaricomycetes</taxon>
        <taxon>Agaricomycetidae</taxon>
        <taxon>Agaricales</taxon>
        <taxon>Marasmiineae</taxon>
        <taxon>Omphalotaceae</taxon>
        <taxon>Rhodocollybia</taxon>
    </lineage>
</organism>
<evidence type="ECO:0000256" key="3">
    <source>
        <dbReference type="ARBA" id="ARBA00022946"/>
    </source>
</evidence>
<comment type="function">
    <text evidence="7">Mitochondrial ribosome (mitoribosome) assembly factor. Binds at the interface of the head and body domains of the mitochondrial small ribosomal subunit (mt-SSU), occluding the mRNA channel and preventing compaction of the head domain towards the body. Probable inactive methyltransferase: retains the characteristic folding and ability to bind S-adenosyl-L-methionine, but it probably lost its methyltransferase activity.</text>
</comment>
<keyword evidence="10" id="KW-1185">Reference proteome</keyword>
<feature type="compositionally biased region" description="Basic and acidic residues" evidence="8">
    <location>
        <begin position="553"/>
        <end position="568"/>
    </location>
</feature>
<keyword evidence="5" id="KW-0411">Iron-sulfur</keyword>
<dbReference type="Pfam" id="PF09243">
    <property type="entry name" value="Rsm22"/>
    <property type="match status" value="2"/>
</dbReference>
<dbReference type="AlphaFoldDB" id="A0A9P5Q408"/>
<evidence type="ECO:0000256" key="7">
    <source>
        <dbReference type="ARBA" id="ARBA00045681"/>
    </source>
</evidence>
<comment type="subcellular location">
    <subcellularLocation>
        <location evidence="1">Mitochondrion</location>
    </subcellularLocation>
</comment>
<dbReference type="Proteomes" id="UP000772434">
    <property type="component" value="Unassembled WGS sequence"/>
</dbReference>
<keyword evidence="4" id="KW-0408">Iron</keyword>
<evidence type="ECO:0000313" key="10">
    <source>
        <dbReference type="Proteomes" id="UP000772434"/>
    </source>
</evidence>
<evidence type="ECO:0000256" key="5">
    <source>
        <dbReference type="ARBA" id="ARBA00023014"/>
    </source>
</evidence>
<keyword evidence="2" id="KW-0479">Metal-binding</keyword>
<evidence type="ECO:0000256" key="2">
    <source>
        <dbReference type="ARBA" id="ARBA00022723"/>
    </source>
</evidence>
<name>A0A9P5Q408_9AGAR</name>
<dbReference type="InterPro" id="IPR052571">
    <property type="entry name" value="Mt_RNA_Methyltransferase"/>
</dbReference>
<evidence type="ECO:0000313" key="9">
    <source>
        <dbReference type="EMBL" id="KAF9075038.1"/>
    </source>
</evidence>
<feature type="region of interest" description="Disordered" evidence="8">
    <location>
        <begin position="541"/>
        <end position="647"/>
    </location>
</feature>
<dbReference type="PANTHER" id="PTHR13184">
    <property type="entry name" value="37S RIBOSOMAL PROTEIN S22"/>
    <property type="match status" value="1"/>
</dbReference>
<protein>
    <submittedName>
        <fullName evidence="9">Mitochondrial small ribosomal subunit Rsm22-domain-containing protein</fullName>
    </submittedName>
</protein>
<evidence type="ECO:0000256" key="8">
    <source>
        <dbReference type="SAM" id="MobiDB-lite"/>
    </source>
</evidence>
<dbReference type="GO" id="GO:0005763">
    <property type="term" value="C:mitochondrial small ribosomal subunit"/>
    <property type="evidence" value="ECO:0007669"/>
    <property type="project" value="TreeGrafter"/>
</dbReference>
<feature type="compositionally biased region" description="Basic and acidic residues" evidence="8">
    <location>
        <begin position="625"/>
        <end position="639"/>
    </location>
</feature>
<evidence type="ECO:0000256" key="4">
    <source>
        <dbReference type="ARBA" id="ARBA00023004"/>
    </source>
</evidence>
<dbReference type="InterPro" id="IPR015324">
    <property type="entry name" value="Ribosomal_Rsm22-like"/>
</dbReference>
<feature type="compositionally biased region" description="Polar residues" evidence="8">
    <location>
        <begin position="601"/>
        <end position="613"/>
    </location>
</feature>
<reference evidence="9" key="1">
    <citation type="submission" date="2020-11" db="EMBL/GenBank/DDBJ databases">
        <authorList>
            <consortium name="DOE Joint Genome Institute"/>
            <person name="Ahrendt S."/>
            <person name="Riley R."/>
            <person name="Andreopoulos W."/>
            <person name="Labutti K."/>
            <person name="Pangilinan J."/>
            <person name="Ruiz-Duenas F.J."/>
            <person name="Barrasa J.M."/>
            <person name="Sanchez-Garcia M."/>
            <person name="Camarero S."/>
            <person name="Miyauchi S."/>
            <person name="Serrano A."/>
            <person name="Linde D."/>
            <person name="Babiker R."/>
            <person name="Drula E."/>
            <person name="Ayuso-Fernandez I."/>
            <person name="Pacheco R."/>
            <person name="Padilla G."/>
            <person name="Ferreira P."/>
            <person name="Barriuso J."/>
            <person name="Kellner H."/>
            <person name="Castanera R."/>
            <person name="Alfaro M."/>
            <person name="Ramirez L."/>
            <person name="Pisabarro A.G."/>
            <person name="Kuo A."/>
            <person name="Tritt A."/>
            <person name="Lipzen A."/>
            <person name="He G."/>
            <person name="Yan M."/>
            <person name="Ng V."/>
            <person name="Cullen D."/>
            <person name="Martin F."/>
            <person name="Rosso M.-N."/>
            <person name="Henrissat B."/>
            <person name="Hibbett D."/>
            <person name="Martinez A.T."/>
            <person name="Grigoriev I.V."/>
        </authorList>
    </citation>
    <scope>NUCLEOTIDE SEQUENCE</scope>
    <source>
        <strain evidence="9">AH 40177</strain>
    </source>
</reference>
<evidence type="ECO:0000256" key="6">
    <source>
        <dbReference type="ARBA" id="ARBA00023128"/>
    </source>
</evidence>
<dbReference type="GO" id="GO:0051536">
    <property type="term" value="F:iron-sulfur cluster binding"/>
    <property type="evidence" value="ECO:0007669"/>
    <property type="project" value="UniProtKB-KW"/>
</dbReference>
<keyword evidence="3" id="KW-0809">Transit peptide</keyword>
<dbReference type="GO" id="GO:0006412">
    <property type="term" value="P:translation"/>
    <property type="evidence" value="ECO:0007669"/>
    <property type="project" value="InterPro"/>
</dbReference>
<accession>A0A9P5Q408</accession>
<dbReference type="GO" id="GO:0003735">
    <property type="term" value="F:structural constituent of ribosome"/>
    <property type="evidence" value="ECO:0007669"/>
    <property type="project" value="TreeGrafter"/>
</dbReference>
<comment type="caution">
    <text evidence="9">The sequence shown here is derived from an EMBL/GenBank/DDBJ whole genome shotgun (WGS) entry which is preliminary data.</text>
</comment>